<dbReference type="InterPro" id="IPR017145">
    <property type="entry name" value="Aminobenzoyl-glu_utiliz_pB"/>
</dbReference>
<comment type="caution">
    <text evidence="3">The sequence shown here is derived from an EMBL/GenBank/DDBJ whole genome shotgun (WGS) entry which is preliminary data.</text>
</comment>
<protein>
    <submittedName>
        <fullName evidence="3">Amidohydrolase</fullName>
    </submittedName>
</protein>
<dbReference type="PIRSF" id="PIRSF037227">
    <property type="entry name" value="Aminobenzoyl-glu_utiliz_pB"/>
    <property type="match status" value="1"/>
</dbReference>
<evidence type="ECO:0000256" key="2">
    <source>
        <dbReference type="SAM" id="MobiDB-lite"/>
    </source>
</evidence>
<keyword evidence="1" id="KW-0378">Hydrolase</keyword>
<dbReference type="Pfam" id="PF01546">
    <property type="entry name" value="Peptidase_M20"/>
    <property type="match status" value="1"/>
</dbReference>
<accession>A0ABV6APB6</accession>
<feature type="region of interest" description="Disordered" evidence="2">
    <location>
        <begin position="460"/>
        <end position="479"/>
    </location>
</feature>
<organism evidence="3 4">
    <name type="scientific">Rhizobium puerariae</name>
    <dbReference type="NCBI Taxonomy" id="1585791"/>
    <lineage>
        <taxon>Bacteria</taxon>
        <taxon>Pseudomonadati</taxon>
        <taxon>Pseudomonadota</taxon>
        <taxon>Alphaproteobacteria</taxon>
        <taxon>Hyphomicrobiales</taxon>
        <taxon>Rhizobiaceae</taxon>
        <taxon>Rhizobium/Agrobacterium group</taxon>
        <taxon>Rhizobium</taxon>
    </lineage>
</organism>
<dbReference type="Gene3D" id="3.40.630.10">
    <property type="entry name" value="Zn peptidases"/>
    <property type="match status" value="1"/>
</dbReference>
<dbReference type="PANTHER" id="PTHR30575">
    <property type="entry name" value="PEPTIDASE M20"/>
    <property type="match status" value="1"/>
</dbReference>
<gene>
    <name evidence="3" type="ORF">ACFFP0_24080</name>
</gene>
<reference evidence="3 4" key="1">
    <citation type="submission" date="2024-09" db="EMBL/GenBank/DDBJ databases">
        <authorList>
            <person name="Sun Q."/>
            <person name="Mori K."/>
        </authorList>
    </citation>
    <scope>NUCLEOTIDE SEQUENCE [LARGE SCALE GENOMIC DNA]</scope>
    <source>
        <strain evidence="3 4">TBRC 4938</strain>
    </source>
</reference>
<dbReference type="InterPro" id="IPR052030">
    <property type="entry name" value="Peptidase_M20/M20A_hydrolases"/>
</dbReference>
<evidence type="ECO:0000313" key="4">
    <source>
        <dbReference type="Proteomes" id="UP001589692"/>
    </source>
</evidence>
<dbReference type="EMBL" id="JBHMAA010000031">
    <property type="protein sequence ID" value="MFB9951939.1"/>
    <property type="molecule type" value="Genomic_DNA"/>
</dbReference>
<sequence length="479" mass="51164">MTDIIQWVEREAVRFGALADEIWSLAETRFEEFRSAAILVEALRAEGFTVTTGLSGMPTAFLAEYGTDGPIAGFLGEYDALAMLSQQDGAAVHMPIVEGGNGHGCGHNLLGVGALMAAVALKNHLQSNELPGRVRYYGCPAEEGGSGKVFMARDGLFNDLDFALTWHPGPAAGLKSYPGLAITQSSFRFLGRAAHASWAPHLGRSALDAVELMNVGVNFLREHMPPDSRVHYAITNAGGAAANVVQAEAEVLYVVRSPNSNDANALFDRVIDVAKGAARMTGTELEIKFGRATSNILLNDELENMMYRSLEEIGPVPFDDDDRAFATKIRTSLTEEDVSFYEKHFGAAGNSPLFEGLLPHKRQNLAGTTDVGDVSWIVPTGQFWGACFAIGTPFHTWQLVAQGKSSAAHKGMVHAAKAMALTAAKMLQAPETILAAKQEHERRRGGKAYDCPIPANVAPPAKAGPELMHGAGPQAAPAI</sequence>
<evidence type="ECO:0000313" key="3">
    <source>
        <dbReference type="EMBL" id="MFB9951939.1"/>
    </source>
</evidence>
<keyword evidence="4" id="KW-1185">Reference proteome</keyword>
<dbReference type="SUPFAM" id="SSF55031">
    <property type="entry name" value="Bacterial exopeptidase dimerisation domain"/>
    <property type="match status" value="1"/>
</dbReference>
<proteinExistence type="predicted"/>
<evidence type="ECO:0000256" key="1">
    <source>
        <dbReference type="ARBA" id="ARBA00022801"/>
    </source>
</evidence>
<dbReference type="InterPro" id="IPR017439">
    <property type="entry name" value="Amidohydrolase"/>
</dbReference>
<dbReference type="PANTHER" id="PTHR30575:SF0">
    <property type="entry name" value="XAA-ARG DIPEPTIDASE"/>
    <property type="match status" value="1"/>
</dbReference>
<dbReference type="RefSeq" id="WP_377264759.1">
    <property type="nucleotide sequence ID" value="NZ_JBHMAA010000031.1"/>
</dbReference>
<name>A0ABV6APB6_9HYPH</name>
<dbReference type="Proteomes" id="UP001589692">
    <property type="component" value="Unassembled WGS sequence"/>
</dbReference>
<dbReference type="Gene3D" id="3.30.70.360">
    <property type="match status" value="1"/>
</dbReference>
<dbReference type="InterPro" id="IPR002933">
    <property type="entry name" value="Peptidase_M20"/>
</dbReference>
<dbReference type="NCBIfam" id="TIGR01891">
    <property type="entry name" value="amidohydrolases"/>
    <property type="match status" value="1"/>
</dbReference>
<dbReference type="InterPro" id="IPR036264">
    <property type="entry name" value="Bact_exopeptidase_dim_dom"/>
</dbReference>
<dbReference type="SUPFAM" id="SSF53187">
    <property type="entry name" value="Zn-dependent exopeptidases"/>
    <property type="match status" value="1"/>
</dbReference>